<gene>
    <name evidence="5" type="primary">MPHOSPH8</name>
</gene>
<keyword evidence="2 3" id="KW-0040">ANK repeat</keyword>
<dbReference type="InterPro" id="IPR036770">
    <property type="entry name" value="Ankyrin_rpt-contain_sf"/>
</dbReference>
<feature type="region of interest" description="Disordered" evidence="4">
    <location>
        <begin position="121"/>
        <end position="150"/>
    </location>
</feature>
<dbReference type="SMART" id="SM00248">
    <property type="entry name" value="ANK"/>
    <property type="match status" value="3"/>
</dbReference>
<evidence type="ECO:0000313" key="5">
    <source>
        <dbReference type="Ensembl" id="ENSZALP00000014426.1"/>
    </source>
</evidence>
<dbReference type="Proteomes" id="UP000694413">
    <property type="component" value="Unassembled WGS sequence"/>
</dbReference>
<dbReference type="PANTHER" id="PTHR24166">
    <property type="entry name" value="ROLLING PEBBLES, ISOFORM B"/>
    <property type="match status" value="1"/>
</dbReference>
<dbReference type="InterPro" id="IPR050889">
    <property type="entry name" value="Dendritic_Spine_Reg/Scaffold"/>
</dbReference>
<feature type="compositionally biased region" description="Basic and acidic residues" evidence="4">
    <location>
        <begin position="48"/>
        <end position="78"/>
    </location>
</feature>
<organism evidence="5 6">
    <name type="scientific">Zonotrichia albicollis</name>
    <name type="common">White-throated sparrow</name>
    <name type="synonym">Fringilla albicollis</name>
    <dbReference type="NCBI Taxonomy" id="44394"/>
    <lineage>
        <taxon>Eukaryota</taxon>
        <taxon>Metazoa</taxon>
        <taxon>Chordata</taxon>
        <taxon>Craniata</taxon>
        <taxon>Vertebrata</taxon>
        <taxon>Euteleostomi</taxon>
        <taxon>Archelosauria</taxon>
        <taxon>Archosauria</taxon>
        <taxon>Dinosauria</taxon>
        <taxon>Saurischia</taxon>
        <taxon>Theropoda</taxon>
        <taxon>Coelurosauria</taxon>
        <taxon>Aves</taxon>
        <taxon>Neognathae</taxon>
        <taxon>Neoaves</taxon>
        <taxon>Telluraves</taxon>
        <taxon>Australaves</taxon>
        <taxon>Passeriformes</taxon>
        <taxon>Passerellidae</taxon>
        <taxon>Zonotrichia</taxon>
    </lineage>
</organism>
<reference evidence="5" key="1">
    <citation type="submission" date="2025-08" db="UniProtKB">
        <authorList>
            <consortium name="Ensembl"/>
        </authorList>
    </citation>
    <scope>IDENTIFICATION</scope>
</reference>
<dbReference type="Gene3D" id="1.25.40.20">
    <property type="entry name" value="Ankyrin repeat-containing domain"/>
    <property type="match status" value="1"/>
</dbReference>
<feature type="region of interest" description="Disordered" evidence="4">
    <location>
        <begin position="39"/>
        <end position="97"/>
    </location>
</feature>
<dbReference type="SUPFAM" id="SSF48403">
    <property type="entry name" value="Ankyrin repeat"/>
    <property type="match status" value="1"/>
</dbReference>
<protein>
    <submittedName>
        <fullName evidence="5">M-phase phosphoprotein 8</fullName>
    </submittedName>
</protein>
<evidence type="ECO:0000256" key="3">
    <source>
        <dbReference type="PROSITE-ProRule" id="PRU00023"/>
    </source>
</evidence>
<evidence type="ECO:0000256" key="1">
    <source>
        <dbReference type="ARBA" id="ARBA00022737"/>
    </source>
</evidence>
<feature type="repeat" description="ANK" evidence="3">
    <location>
        <begin position="351"/>
        <end position="383"/>
    </location>
</feature>
<evidence type="ECO:0000256" key="4">
    <source>
        <dbReference type="SAM" id="MobiDB-lite"/>
    </source>
</evidence>
<name>A0A8D2MZT2_ZONAL</name>
<dbReference type="Pfam" id="PF12796">
    <property type="entry name" value="Ank_2"/>
    <property type="match status" value="1"/>
</dbReference>
<dbReference type="PANTHER" id="PTHR24166:SF47">
    <property type="entry name" value="M-PHASE PHOSPHOPROTEIN 8"/>
    <property type="match status" value="1"/>
</dbReference>
<evidence type="ECO:0000313" key="6">
    <source>
        <dbReference type="Proteomes" id="UP000694413"/>
    </source>
</evidence>
<dbReference type="PROSITE" id="PS50088">
    <property type="entry name" value="ANK_REPEAT"/>
    <property type="match status" value="3"/>
</dbReference>
<dbReference type="GO" id="GO:0005634">
    <property type="term" value="C:nucleus"/>
    <property type="evidence" value="ECO:0007669"/>
    <property type="project" value="TreeGrafter"/>
</dbReference>
<keyword evidence="1" id="KW-0677">Repeat</keyword>
<dbReference type="GO" id="GO:0000792">
    <property type="term" value="C:heterochromatin"/>
    <property type="evidence" value="ECO:0007669"/>
    <property type="project" value="TreeGrafter"/>
</dbReference>
<reference evidence="5" key="2">
    <citation type="submission" date="2025-09" db="UniProtKB">
        <authorList>
            <consortium name="Ensembl"/>
        </authorList>
    </citation>
    <scope>IDENTIFICATION</scope>
</reference>
<feature type="repeat" description="ANK" evidence="3">
    <location>
        <begin position="285"/>
        <end position="317"/>
    </location>
</feature>
<feature type="repeat" description="ANK" evidence="3">
    <location>
        <begin position="318"/>
        <end position="350"/>
    </location>
</feature>
<dbReference type="AlphaFoldDB" id="A0A8D2MZT2"/>
<evidence type="ECO:0000256" key="2">
    <source>
        <dbReference type="ARBA" id="ARBA00023043"/>
    </source>
</evidence>
<dbReference type="InterPro" id="IPR002110">
    <property type="entry name" value="Ankyrin_rpt"/>
</dbReference>
<dbReference type="Ensembl" id="ENSZALT00000019573.1">
    <property type="protein sequence ID" value="ENSZALP00000014426.1"/>
    <property type="gene ID" value="ENSZALG00000011975.1"/>
</dbReference>
<accession>A0A8D2MZT2</accession>
<keyword evidence="6" id="KW-1185">Reference proteome</keyword>
<proteinExistence type="predicted"/>
<dbReference type="PROSITE" id="PS50297">
    <property type="entry name" value="ANK_REP_REGION"/>
    <property type="match status" value="3"/>
</dbReference>
<dbReference type="GO" id="GO:0003682">
    <property type="term" value="F:chromatin binding"/>
    <property type="evidence" value="ECO:0007669"/>
    <property type="project" value="TreeGrafter"/>
</dbReference>
<dbReference type="Pfam" id="PF00023">
    <property type="entry name" value="Ank"/>
    <property type="match status" value="1"/>
</dbReference>
<sequence>GEDLKIKSKEDSKYIQKYGDVQLDSESSPVDDSISQVTYNENSNINSENKDEKQKVISGEERLEQEIDEKDGIPDKYLDGSASNEDDGIDTRAKRKKKKIQKAEDCREEDGKVEIQDSHLEKKSMHKRQTGQEKVPGELEMVSPAPSPVQKGVKLSVDERVCRPMDSPGEVSAVSVGPGGKIRQAFISLKIYNLLLILLFFFFHKMKYTIDGKQQVLSLGMDMQLEWLTLEEFQKHLDGEDENHVSTEPISSAHLRDAVKSGDYMKVKMALSSNEEYNLDQEDPSGMTLVMLAAAGGHDDLLRVLIRKGAKVNGRQKNGTTALIHAAEKNFLTTVAILLEAGAYVNMQQSSGETALMKACKRGNSDIVRLMIESGADCNILSKHQNSAMHFAKQCNNILVYEQLRSHLETLSKVAEDTIRNYFETRLALLEPVFPIACHRLCEGPDFSLDFNYKPPQNVPEGSGILLFIFHANFFGKDIVARLCGPCSVQAVVLNDKFQLPVFLDSHFIYSFSPTAGLNKLFIRLAEAPTAKVKLLIGAYRVQLQ</sequence>